<sequence length="883" mass="99409">MQSPTQSSQNRGVRVGTDVHPEQRCVIEVGIIREEVDEAKTSAGMTDTSSAPDRDDSAVPNLVATITEQPRITKPQIETMGTTYKNSRAAIRKDLQSGCFEIPPFVSTQNIDDPTQEPVRYQFPPALMPSGSRSQHRRRFDRSALLPDSNLPFCTQVMEHVKDWAEWGTRIRDDQRRKEVLDHVFDVLSKAWYEALRLGYNPGTTPTKGGAPQVSSKRSVQHEDEIPARLPRGKPRSKRDISPTKMPVLVASHKHGPAWAVTAGELEEVGISESKLRRRAAAKDSLGAVEELLDKVLEDYGGKIQPKDWHQIVDVTRLNPMGRDLMVYCLYEVLKTRDNLKLLQKYYNDFNTVRQKENTKRRIDEEQERHDLFVALALELDEETPSPGDSTASNSSTSREGSADGVPATTKDESLVRPLEVLIRLIRGVLDATDVSSIASSFEYSGVSRDHLFTEASPVGTSRAFGECKHILWDMQPNVQEWLRLSKIAELAIEQDGNVDLRTQIRNLELKILDQKETLMSRAPFPTAEQIASTRSDDRSNARTEHFSDAISTSATSIAGSPTTQDVSRVSSDNAAKHRLDITDEETALPPTKKPKTDHERGVVDHPIPMVDEEQVNRNSHKAVTPNNKDEARISCGSPFEIASRETRHDGRVRLHIPRHFRPDDFTTKRVFCHPKGFRFRFTAESTLSQRKSFKEALEMYIESSVENREENIFGRYEVVADPNDPGRTPVVHGVWDLENGSEPEGFEWFYQGDGTYPVTEKEIFPLRDAKDKEDLPTPAPQNKKPVVILKLKNRMQRKVSDSPAGAATGTDTSSVIKPTSMAGARDKNKKQKTDKQRRVRFTVELPAVAHANSQQSTSNRPKRSAVSKRSYKLEDDYYFPSD</sequence>
<evidence type="ECO:0000313" key="2">
    <source>
        <dbReference type="EMBL" id="OAL34036.1"/>
    </source>
</evidence>
<feature type="compositionally biased region" description="Basic and acidic residues" evidence="1">
    <location>
        <begin position="595"/>
        <end position="604"/>
    </location>
</feature>
<gene>
    <name evidence="2" type="ORF">AYO20_06684</name>
</gene>
<dbReference type="OrthoDB" id="4149643at2759"/>
<organism evidence="2 3">
    <name type="scientific">Fonsecaea nubica</name>
    <dbReference type="NCBI Taxonomy" id="856822"/>
    <lineage>
        <taxon>Eukaryota</taxon>
        <taxon>Fungi</taxon>
        <taxon>Dikarya</taxon>
        <taxon>Ascomycota</taxon>
        <taxon>Pezizomycotina</taxon>
        <taxon>Eurotiomycetes</taxon>
        <taxon>Chaetothyriomycetidae</taxon>
        <taxon>Chaetothyriales</taxon>
        <taxon>Herpotrichiellaceae</taxon>
        <taxon>Fonsecaea</taxon>
    </lineage>
</organism>
<feature type="compositionally biased region" description="Polar residues" evidence="1">
    <location>
        <begin position="387"/>
        <end position="400"/>
    </location>
</feature>
<feature type="region of interest" description="Disordered" evidence="1">
    <location>
        <begin position="383"/>
        <end position="410"/>
    </location>
</feature>
<dbReference type="GeneID" id="34590098"/>
<feature type="compositionally biased region" description="Polar residues" evidence="1">
    <location>
        <begin position="202"/>
        <end position="218"/>
    </location>
</feature>
<keyword evidence="3" id="KW-1185">Reference proteome</keyword>
<feature type="region of interest" description="Disordered" evidence="1">
    <location>
        <begin position="769"/>
        <end position="883"/>
    </location>
</feature>
<feature type="compositionally biased region" description="Basic residues" evidence="1">
    <location>
        <begin position="861"/>
        <end position="871"/>
    </location>
</feature>
<proteinExistence type="predicted"/>
<feature type="compositionally biased region" description="Polar residues" evidence="1">
    <location>
        <begin position="565"/>
        <end position="574"/>
    </location>
</feature>
<feature type="region of interest" description="Disordered" evidence="1">
    <location>
        <begin position="38"/>
        <end position="57"/>
    </location>
</feature>
<feature type="region of interest" description="Disordered" evidence="1">
    <location>
        <begin position="551"/>
        <end position="632"/>
    </location>
</feature>
<reference evidence="2 3" key="1">
    <citation type="submission" date="2016-03" db="EMBL/GenBank/DDBJ databases">
        <title>The draft genome sequence of Fonsecaea nubica causative agent of cutaneous subcutaneous infection in human host.</title>
        <authorList>
            <person name="Costa F."/>
            <person name="Sybren D.H."/>
            <person name="Raittz R.T."/>
            <person name="Weiss V.A."/>
            <person name="Leao A.C."/>
            <person name="Gomes R."/>
            <person name="De Souza E.M."/>
            <person name="Pedrosa F.O."/>
            <person name="Steffens M.B."/>
            <person name="Bombassaro A."/>
            <person name="Tadra-Sfeir M.Z."/>
            <person name="Moreno L.F."/>
            <person name="Najafzadeh M.J."/>
            <person name="Felipe M.S."/>
            <person name="Teixeira M."/>
            <person name="Sun J."/>
            <person name="Xi L."/>
            <person name="Castro M.A."/>
            <person name="Vicente V.A."/>
        </authorList>
    </citation>
    <scope>NUCLEOTIDE SEQUENCE [LARGE SCALE GENOMIC DNA]</scope>
    <source>
        <strain evidence="2 3">CBS 269.64</strain>
    </source>
</reference>
<accession>A0A178CX59</accession>
<feature type="compositionally biased region" description="Low complexity" evidence="1">
    <location>
        <begin position="551"/>
        <end position="564"/>
    </location>
</feature>
<dbReference type="AlphaFoldDB" id="A0A178CX59"/>
<dbReference type="RefSeq" id="XP_022499048.1">
    <property type="nucleotide sequence ID" value="XM_022644973.1"/>
</dbReference>
<comment type="caution">
    <text evidence="2">The sequence shown here is derived from an EMBL/GenBank/DDBJ whole genome shotgun (WGS) entry which is preliminary data.</text>
</comment>
<evidence type="ECO:0000256" key="1">
    <source>
        <dbReference type="SAM" id="MobiDB-lite"/>
    </source>
</evidence>
<feature type="region of interest" description="Disordered" evidence="1">
    <location>
        <begin position="202"/>
        <end position="241"/>
    </location>
</feature>
<protein>
    <submittedName>
        <fullName evidence="2">Uncharacterized protein</fullName>
    </submittedName>
</protein>
<name>A0A178CX59_9EURO</name>
<dbReference type="Proteomes" id="UP000185904">
    <property type="component" value="Unassembled WGS sequence"/>
</dbReference>
<dbReference type="EMBL" id="LVCJ01000043">
    <property type="protein sequence ID" value="OAL34036.1"/>
    <property type="molecule type" value="Genomic_DNA"/>
</dbReference>
<evidence type="ECO:0000313" key="3">
    <source>
        <dbReference type="Proteomes" id="UP000185904"/>
    </source>
</evidence>